<keyword evidence="9" id="KW-1185">Reference proteome</keyword>
<dbReference type="SUPFAM" id="SSF52833">
    <property type="entry name" value="Thioredoxin-like"/>
    <property type="match status" value="1"/>
</dbReference>
<evidence type="ECO:0000313" key="8">
    <source>
        <dbReference type="EMBL" id="MQY47971.1"/>
    </source>
</evidence>
<protein>
    <submittedName>
        <fullName evidence="8">Tetratricopeptide repeat protein</fullName>
    </submittedName>
</protein>
<evidence type="ECO:0000313" key="9">
    <source>
        <dbReference type="Proteomes" id="UP000435138"/>
    </source>
</evidence>
<evidence type="ECO:0000256" key="5">
    <source>
        <dbReference type="ARBA" id="ARBA00023284"/>
    </source>
</evidence>
<dbReference type="FunFam" id="3.40.30.10:FF:000001">
    <property type="entry name" value="Thioredoxin"/>
    <property type="match status" value="1"/>
</dbReference>
<dbReference type="AlphaFoldDB" id="A0A6A8AGP0"/>
<dbReference type="InterPro" id="IPR017937">
    <property type="entry name" value="Thioredoxin_CS"/>
</dbReference>
<dbReference type="InterPro" id="IPR036249">
    <property type="entry name" value="Thioredoxin-like_sf"/>
</dbReference>
<gene>
    <name evidence="8" type="ORF">GAO09_18190</name>
</gene>
<dbReference type="PANTHER" id="PTHR45663">
    <property type="entry name" value="GEO12009P1"/>
    <property type="match status" value="1"/>
</dbReference>
<sequence>MSDTNNPYGGSQYGGSYGQSYGGGTSVSYGGAPAAPAPAEPTPASAESPASAGDVIVDTTTAGFTRDVLEESRIRPVLVDFWAPWCGPCKQLTPVIEKVVNDAGGAVRLAKMNIDDHPSIPGQLGIQSIPAVIAFVDGRPVDGFMGAVPESQVREFVEKLAGPPGADQAAEIEAALTEAEGLLASGQVQEAAQLYGAVLQADQENANAAAGMMQCLITLGETARASQMLASLPEEMAADPAIQTVKTKLEQIEEARKLGDPVALEQALAANPDDHEARMNLAKILNVQGDREAAAEHLLTIMRKDRTFDEDGARRQLLQFFEVWGPKDPATISARRRLSSILFS</sequence>
<keyword evidence="2" id="KW-0813">Transport</keyword>
<feature type="compositionally biased region" description="Low complexity" evidence="6">
    <location>
        <begin position="42"/>
        <end position="52"/>
    </location>
</feature>
<dbReference type="EMBL" id="WIXI01000046">
    <property type="protein sequence ID" value="MQY47971.1"/>
    <property type="molecule type" value="Genomic_DNA"/>
</dbReference>
<dbReference type="Pfam" id="PF14559">
    <property type="entry name" value="TPR_19"/>
    <property type="match status" value="1"/>
</dbReference>
<dbReference type="Gene3D" id="3.40.30.10">
    <property type="entry name" value="Glutaredoxin"/>
    <property type="match status" value="1"/>
</dbReference>
<dbReference type="Proteomes" id="UP000435138">
    <property type="component" value="Unassembled WGS sequence"/>
</dbReference>
<dbReference type="GO" id="GO:0015035">
    <property type="term" value="F:protein-disulfide reductase activity"/>
    <property type="evidence" value="ECO:0007669"/>
    <property type="project" value="UniProtKB-ARBA"/>
</dbReference>
<name>A0A6A8AGP0_9HYPH</name>
<dbReference type="PANTHER" id="PTHR45663:SF11">
    <property type="entry name" value="GEO12009P1"/>
    <property type="match status" value="1"/>
</dbReference>
<feature type="region of interest" description="Disordered" evidence="6">
    <location>
        <begin position="28"/>
        <end position="54"/>
    </location>
</feature>
<dbReference type="CDD" id="cd02947">
    <property type="entry name" value="TRX_family"/>
    <property type="match status" value="1"/>
</dbReference>
<dbReference type="InterPro" id="IPR011990">
    <property type="entry name" value="TPR-like_helical_dom_sf"/>
</dbReference>
<dbReference type="SUPFAM" id="SSF48452">
    <property type="entry name" value="TPR-like"/>
    <property type="match status" value="1"/>
</dbReference>
<dbReference type="Gene3D" id="1.25.40.10">
    <property type="entry name" value="Tetratricopeptide repeat domain"/>
    <property type="match status" value="2"/>
</dbReference>
<evidence type="ECO:0000256" key="3">
    <source>
        <dbReference type="ARBA" id="ARBA00022982"/>
    </source>
</evidence>
<dbReference type="PROSITE" id="PS00194">
    <property type="entry name" value="THIOREDOXIN_1"/>
    <property type="match status" value="1"/>
</dbReference>
<evidence type="ECO:0000259" key="7">
    <source>
        <dbReference type="PROSITE" id="PS51352"/>
    </source>
</evidence>
<dbReference type="GO" id="GO:0006950">
    <property type="term" value="P:response to stress"/>
    <property type="evidence" value="ECO:0007669"/>
    <property type="project" value="UniProtKB-ARBA"/>
</dbReference>
<evidence type="ECO:0000256" key="1">
    <source>
        <dbReference type="ARBA" id="ARBA00008987"/>
    </source>
</evidence>
<accession>A0A6A8AGP0</accession>
<comment type="similarity">
    <text evidence="1">Belongs to the thioredoxin family.</text>
</comment>
<dbReference type="InterPro" id="IPR013766">
    <property type="entry name" value="Thioredoxin_domain"/>
</dbReference>
<dbReference type="PRINTS" id="PR00421">
    <property type="entry name" value="THIOREDOXIN"/>
</dbReference>
<keyword evidence="4" id="KW-1015">Disulfide bond</keyword>
<evidence type="ECO:0000256" key="6">
    <source>
        <dbReference type="SAM" id="MobiDB-lite"/>
    </source>
</evidence>
<evidence type="ECO:0000256" key="4">
    <source>
        <dbReference type="ARBA" id="ARBA00023157"/>
    </source>
</evidence>
<dbReference type="Pfam" id="PF14561">
    <property type="entry name" value="TPR_20"/>
    <property type="match status" value="1"/>
</dbReference>
<dbReference type="GO" id="GO:0045454">
    <property type="term" value="P:cell redox homeostasis"/>
    <property type="evidence" value="ECO:0007669"/>
    <property type="project" value="TreeGrafter"/>
</dbReference>
<dbReference type="RefSeq" id="WP_153355593.1">
    <property type="nucleotide sequence ID" value="NZ_JAYKOO010000009.1"/>
</dbReference>
<feature type="domain" description="Thioredoxin" evidence="7">
    <location>
        <begin position="36"/>
        <end position="162"/>
    </location>
</feature>
<comment type="caution">
    <text evidence="8">The sequence shown here is derived from an EMBL/GenBank/DDBJ whole genome shotgun (WGS) entry which is preliminary data.</text>
</comment>
<reference evidence="8 9" key="1">
    <citation type="submission" date="2019-11" db="EMBL/GenBank/DDBJ databases">
        <title>Genome analysis of Rhizobacterium cereale a novel genus and species isolated from maize roots in North Spain.</title>
        <authorList>
            <person name="Menendez E."/>
            <person name="Flores-Felix J.D."/>
            <person name="Ramirez-Bahena M.-H."/>
            <person name="Igual J.M."/>
            <person name="Garcia-Fraile P."/>
            <person name="Peix A."/>
            <person name="Velazquez E."/>
        </authorList>
    </citation>
    <scope>NUCLEOTIDE SEQUENCE [LARGE SCALE GENOMIC DNA]</scope>
    <source>
        <strain evidence="8 9">RZME27</strain>
    </source>
</reference>
<keyword evidence="3" id="KW-0249">Electron transport</keyword>
<keyword evidence="5" id="KW-0676">Redox-active center</keyword>
<evidence type="ECO:0000256" key="2">
    <source>
        <dbReference type="ARBA" id="ARBA00022448"/>
    </source>
</evidence>
<dbReference type="GO" id="GO:0005829">
    <property type="term" value="C:cytosol"/>
    <property type="evidence" value="ECO:0007669"/>
    <property type="project" value="TreeGrafter"/>
</dbReference>
<dbReference type="PROSITE" id="PS51352">
    <property type="entry name" value="THIOREDOXIN_2"/>
    <property type="match status" value="1"/>
</dbReference>
<dbReference type="Pfam" id="PF00085">
    <property type="entry name" value="Thioredoxin"/>
    <property type="match status" value="1"/>
</dbReference>
<organism evidence="8 9">
    <name type="scientific">Endobacterium cereale</name>
    <dbReference type="NCBI Taxonomy" id="2663029"/>
    <lineage>
        <taxon>Bacteria</taxon>
        <taxon>Pseudomonadati</taxon>
        <taxon>Pseudomonadota</taxon>
        <taxon>Alphaproteobacteria</taxon>
        <taxon>Hyphomicrobiales</taxon>
        <taxon>Rhizobiaceae</taxon>
        <taxon>Endobacterium</taxon>
    </lineage>
</organism>
<proteinExistence type="inferred from homology"/>